<evidence type="ECO:0000256" key="2">
    <source>
        <dbReference type="ARBA" id="ARBA00023015"/>
    </source>
</evidence>
<evidence type="ECO:0000313" key="7">
    <source>
        <dbReference type="Proteomes" id="UP001597389"/>
    </source>
</evidence>
<dbReference type="PANTHER" id="PTHR43133">
    <property type="entry name" value="RNA POLYMERASE ECF-TYPE SIGMA FACTO"/>
    <property type="match status" value="1"/>
</dbReference>
<dbReference type="Proteomes" id="UP001597389">
    <property type="component" value="Unassembled WGS sequence"/>
</dbReference>
<dbReference type="Gene3D" id="1.10.10.10">
    <property type="entry name" value="Winged helix-like DNA-binding domain superfamily/Winged helix DNA-binding domain"/>
    <property type="match status" value="1"/>
</dbReference>
<reference evidence="7" key="1">
    <citation type="journal article" date="2019" name="Int. J. Syst. Evol. Microbiol.">
        <title>The Global Catalogue of Microorganisms (GCM) 10K type strain sequencing project: providing services to taxonomists for standard genome sequencing and annotation.</title>
        <authorList>
            <consortium name="The Broad Institute Genomics Platform"/>
            <consortium name="The Broad Institute Genome Sequencing Center for Infectious Disease"/>
            <person name="Wu L."/>
            <person name="Ma J."/>
        </authorList>
    </citation>
    <scope>NUCLEOTIDE SEQUENCE [LARGE SCALE GENOMIC DNA]</scope>
    <source>
        <strain evidence="7">CCUG 57942</strain>
    </source>
</reference>
<evidence type="ECO:0000313" key="6">
    <source>
        <dbReference type="EMBL" id="MFD2159253.1"/>
    </source>
</evidence>
<keyword evidence="7" id="KW-1185">Reference proteome</keyword>
<dbReference type="PANTHER" id="PTHR43133:SF51">
    <property type="entry name" value="RNA POLYMERASE SIGMA FACTOR"/>
    <property type="match status" value="1"/>
</dbReference>
<name>A0ABW4ZB77_9BACT</name>
<dbReference type="SUPFAM" id="SSF88946">
    <property type="entry name" value="Sigma2 domain of RNA polymerase sigma factors"/>
    <property type="match status" value="1"/>
</dbReference>
<dbReference type="Gene3D" id="1.10.1740.10">
    <property type="match status" value="1"/>
</dbReference>
<keyword evidence="2" id="KW-0805">Transcription regulation</keyword>
<evidence type="ECO:0000256" key="3">
    <source>
        <dbReference type="ARBA" id="ARBA00023082"/>
    </source>
</evidence>
<protein>
    <submittedName>
        <fullName evidence="6">Sigma-70 family RNA polymerase sigma factor</fullName>
    </submittedName>
</protein>
<dbReference type="InterPro" id="IPR014331">
    <property type="entry name" value="RNA_pol_sigma70_ECF_RHOBA"/>
</dbReference>
<dbReference type="InterPro" id="IPR007627">
    <property type="entry name" value="RNA_pol_sigma70_r2"/>
</dbReference>
<dbReference type="InterPro" id="IPR013325">
    <property type="entry name" value="RNA_pol_sigma_r2"/>
</dbReference>
<gene>
    <name evidence="6" type="ORF">ACFSW8_10120</name>
</gene>
<sequence length="182" mass="20890">MLGNSNDATELAQFVSQLTDHQSVIRGYIRTLIPNASDIRDVLQNTNIALWERRSEFKTGTNFKAWAFTIARYRALEHRRAMRKDKDLVFDDELIDLLSSPSTDFSAAQHERKQVALDSCLQQLKDKDRNLIHARYFQNANLEEYAKIDGRSYGSIRVILNRLRITLRNCVDAKTSATNSPA</sequence>
<dbReference type="InterPro" id="IPR013324">
    <property type="entry name" value="RNA_pol_sigma_r3/r4-like"/>
</dbReference>
<dbReference type="RefSeq" id="WP_377088497.1">
    <property type="nucleotide sequence ID" value="NZ_JBHSJL010000014.1"/>
</dbReference>
<proteinExistence type="inferred from homology"/>
<dbReference type="NCBIfam" id="TIGR02989">
    <property type="entry name" value="Sig-70_gvs1"/>
    <property type="match status" value="1"/>
</dbReference>
<dbReference type="InterPro" id="IPR039425">
    <property type="entry name" value="RNA_pol_sigma-70-like"/>
</dbReference>
<comment type="caution">
    <text evidence="6">The sequence shown here is derived from an EMBL/GenBank/DDBJ whole genome shotgun (WGS) entry which is preliminary data.</text>
</comment>
<dbReference type="EMBL" id="JBHUJB010000040">
    <property type="protein sequence ID" value="MFD2159253.1"/>
    <property type="molecule type" value="Genomic_DNA"/>
</dbReference>
<keyword evidence="3" id="KW-0731">Sigma factor</keyword>
<keyword evidence="4" id="KW-0804">Transcription</keyword>
<evidence type="ECO:0000256" key="1">
    <source>
        <dbReference type="ARBA" id="ARBA00010641"/>
    </source>
</evidence>
<dbReference type="InterPro" id="IPR014284">
    <property type="entry name" value="RNA_pol_sigma-70_dom"/>
</dbReference>
<organism evidence="6 7">
    <name type="scientific">Rubritalea tangerina</name>
    <dbReference type="NCBI Taxonomy" id="430798"/>
    <lineage>
        <taxon>Bacteria</taxon>
        <taxon>Pseudomonadati</taxon>
        <taxon>Verrucomicrobiota</taxon>
        <taxon>Verrucomicrobiia</taxon>
        <taxon>Verrucomicrobiales</taxon>
        <taxon>Rubritaleaceae</taxon>
        <taxon>Rubritalea</taxon>
    </lineage>
</organism>
<dbReference type="InterPro" id="IPR036388">
    <property type="entry name" value="WH-like_DNA-bd_sf"/>
</dbReference>
<dbReference type="SUPFAM" id="SSF88659">
    <property type="entry name" value="Sigma3 and sigma4 domains of RNA polymerase sigma factors"/>
    <property type="match status" value="1"/>
</dbReference>
<evidence type="ECO:0000256" key="4">
    <source>
        <dbReference type="ARBA" id="ARBA00023163"/>
    </source>
</evidence>
<accession>A0ABW4ZB77</accession>
<feature type="domain" description="RNA polymerase sigma-70 region 2" evidence="5">
    <location>
        <begin position="20"/>
        <end position="81"/>
    </location>
</feature>
<dbReference type="Pfam" id="PF04542">
    <property type="entry name" value="Sigma70_r2"/>
    <property type="match status" value="1"/>
</dbReference>
<comment type="similarity">
    <text evidence="1">Belongs to the sigma-70 factor family. ECF subfamily.</text>
</comment>
<dbReference type="NCBIfam" id="TIGR02937">
    <property type="entry name" value="sigma70-ECF"/>
    <property type="match status" value="1"/>
</dbReference>
<evidence type="ECO:0000259" key="5">
    <source>
        <dbReference type="Pfam" id="PF04542"/>
    </source>
</evidence>